<accession>A0A2I1IQB3</accession>
<evidence type="ECO:0000313" key="1">
    <source>
        <dbReference type="EMBL" id="PKY73316.1"/>
    </source>
</evidence>
<name>A0A2I1IQB3_9ACTO</name>
<dbReference type="AlphaFoldDB" id="A0A2I1IQB3"/>
<dbReference type="Proteomes" id="UP000235122">
    <property type="component" value="Unassembled WGS sequence"/>
</dbReference>
<protein>
    <recommendedName>
        <fullName evidence="3">rRNA biogenesis protein rrp5</fullName>
    </recommendedName>
</protein>
<dbReference type="EMBL" id="PKKO01000001">
    <property type="protein sequence ID" value="PKY73316.1"/>
    <property type="molecule type" value="Genomic_DNA"/>
</dbReference>
<proteinExistence type="predicted"/>
<reference evidence="1 2" key="1">
    <citation type="submission" date="2017-12" db="EMBL/GenBank/DDBJ databases">
        <title>Phylogenetic diversity of female urinary microbiome.</title>
        <authorList>
            <person name="Thomas-White K."/>
            <person name="Wolfe A.J."/>
        </authorList>
    </citation>
    <scope>NUCLEOTIDE SEQUENCE [LARGE SCALE GENOMIC DNA]</scope>
    <source>
        <strain evidence="1 2">UMB0402</strain>
    </source>
</reference>
<comment type="caution">
    <text evidence="1">The sequence shown here is derived from an EMBL/GenBank/DDBJ whole genome shotgun (WGS) entry which is preliminary data.</text>
</comment>
<dbReference type="STRING" id="33007.HMPREF3198_00977"/>
<sequence>MMMPEINAFIRDGNQTMRSLADLLARAQQIVEESFEDHAGMPGERPELALQIKEPFETIPATHAQPELLADEPEVEPEPTVTLEEVRAFLSELSAQGHTAKVRELIVEAGADKLSAVDPAKFGWLLDRAKEIADGTV</sequence>
<keyword evidence="2" id="KW-1185">Reference proteome</keyword>
<organism evidence="1 2">
    <name type="scientific">Winkia neuii</name>
    <dbReference type="NCBI Taxonomy" id="33007"/>
    <lineage>
        <taxon>Bacteria</taxon>
        <taxon>Bacillati</taxon>
        <taxon>Actinomycetota</taxon>
        <taxon>Actinomycetes</taxon>
        <taxon>Actinomycetales</taxon>
        <taxon>Actinomycetaceae</taxon>
        <taxon>Winkia</taxon>
    </lineage>
</organism>
<gene>
    <name evidence="1" type="ORF">CYJ19_01660</name>
</gene>
<evidence type="ECO:0008006" key="3">
    <source>
        <dbReference type="Google" id="ProtNLM"/>
    </source>
</evidence>
<evidence type="ECO:0000313" key="2">
    <source>
        <dbReference type="Proteomes" id="UP000235122"/>
    </source>
</evidence>